<protein>
    <submittedName>
        <fullName evidence="1">Uncharacterized protein</fullName>
    </submittedName>
</protein>
<dbReference type="Proteomes" id="UP000237105">
    <property type="component" value="Unassembled WGS sequence"/>
</dbReference>
<dbReference type="AlphaFoldDB" id="A0A2P5D3H9"/>
<keyword evidence="2" id="KW-1185">Reference proteome</keyword>
<sequence>TGEVGVGEIPGTKMIGEDTIRFASGEGRRIAAGVEYVSGTLRGVRVGRVAGGEGGGVESSVDGGDGVDVLVGEIQEVLHREVVASRRHGGFDVVVLMVINIIMQFWSFHC</sequence>
<reference evidence="2" key="1">
    <citation type="submission" date="2016-06" db="EMBL/GenBank/DDBJ databases">
        <title>Parallel loss of symbiosis genes in relatives of nitrogen-fixing non-legume Parasponia.</title>
        <authorList>
            <person name="Van Velzen R."/>
            <person name="Holmer R."/>
            <person name="Bu F."/>
            <person name="Rutten L."/>
            <person name="Van Zeijl A."/>
            <person name="Liu W."/>
            <person name="Santuari L."/>
            <person name="Cao Q."/>
            <person name="Sharma T."/>
            <person name="Shen D."/>
            <person name="Roswanjaya Y."/>
            <person name="Wardhani T."/>
            <person name="Kalhor M.S."/>
            <person name="Jansen J."/>
            <person name="Van den Hoogen J."/>
            <person name="Gungor B."/>
            <person name="Hartog M."/>
            <person name="Hontelez J."/>
            <person name="Verver J."/>
            <person name="Yang W.-C."/>
            <person name="Schijlen E."/>
            <person name="Repin R."/>
            <person name="Schilthuizen M."/>
            <person name="Schranz E."/>
            <person name="Heidstra R."/>
            <person name="Miyata K."/>
            <person name="Fedorova E."/>
            <person name="Kohlen W."/>
            <person name="Bisseling T."/>
            <person name="Smit S."/>
            <person name="Geurts R."/>
        </authorList>
    </citation>
    <scope>NUCLEOTIDE SEQUENCE [LARGE SCALE GENOMIC DNA]</scope>
    <source>
        <strain evidence="2">cv. WU1-14</strain>
    </source>
</reference>
<name>A0A2P5D3H9_PARAD</name>
<organism evidence="1 2">
    <name type="scientific">Parasponia andersonii</name>
    <name type="common">Sponia andersonii</name>
    <dbReference type="NCBI Taxonomy" id="3476"/>
    <lineage>
        <taxon>Eukaryota</taxon>
        <taxon>Viridiplantae</taxon>
        <taxon>Streptophyta</taxon>
        <taxon>Embryophyta</taxon>
        <taxon>Tracheophyta</taxon>
        <taxon>Spermatophyta</taxon>
        <taxon>Magnoliopsida</taxon>
        <taxon>eudicotyledons</taxon>
        <taxon>Gunneridae</taxon>
        <taxon>Pentapetalae</taxon>
        <taxon>rosids</taxon>
        <taxon>fabids</taxon>
        <taxon>Rosales</taxon>
        <taxon>Cannabaceae</taxon>
        <taxon>Parasponia</taxon>
    </lineage>
</organism>
<gene>
    <name evidence="1" type="ORF">PanWU01x14_099990</name>
</gene>
<dbReference type="EMBL" id="JXTB01000068">
    <property type="protein sequence ID" value="PON67831.1"/>
    <property type="molecule type" value="Genomic_DNA"/>
</dbReference>
<evidence type="ECO:0000313" key="1">
    <source>
        <dbReference type="EMBL" id="PON67831.1"/>
    </source>
</evidence>
<evidence type="ECO:0000313" key="2">
    <source>
        <dbReference type="Proteomes" id="UP000237105"/>
    </source>
</evidence>
<comment type="caution">
    <text evidence="1">The sequence shown here is derived from an EMBL/GenBank/DDBJ whole genome shotgun (WGS) entry which is preliminary data.</text>
</comment>
<accession>A0A2P5D3H9</accession>
<proteinExistence type="predicted"/>
<feature type="non-terminal residue" evidence="1">
    <location>
        <position position="1"/>
    </location>
</feature>